<accession>M2QMT1</accession>
<dbReference type="Proteomes" id="UP000014137">
    <property type="component" value="Unassembled WGS sequence"/>
</dbReference>
<proteinExistence type="predicted"/>
<reference evidence="1 2" key="1">
    <citation type="submission" date="2012-10" db="EMBL/GenBank/DDBJ databases">
        <title>Genome assembly of Amycolatopsis azurea DSM 43854.</title>
        <authorList>
            <person name="Khatri I."/>
            <person name="Kaur I."/>
            <person name="Subramanian S."/>
            <person name="Mayilraj S."/>
        </authorList>
    </citation>
    <scope>NUCLEOTIDE SEQUENCE [LARGE SCALE GENOMIC DNA]</scope>
    <source>
        <strain evidence="1 2">DSM 43854</strain>
    </source>
</reference>
<dbReference type="AlphaFoldDB" id="M2QMT1"/>
<gene>
    <name evidence="1" type="ORF">C791_1428</name>
</gene>
<protein>
    <submittedName>
        <fullName evidence="1">Uncharacterized protein</fullName>
    </submittedName>
</protein>
<sequence length="42" mass="4697">MPDFPRSLRLRPPAALPRLPALPCVHLRAGRTPLCVPARRAR</sequence>
<evidence type="ECO:0000313" key="2">
    <source>
        <dbReference type="Proteomes" id="UP000014137"/>
    </source>
</evidence>
<dbReference type="PATRIC" id="fig|1238180.3.peg.2168"/>
<dbReference type="EMBL" id="ANMG01000019">
    <property type="protein sequence ID" value="EMD27976.1"/>
    <property type="molecule type" value="Genomic_DNA"/>
</dbReference>
<evidence type="ECO:0000313" key="1">
    <source>
        <dbReference type="EMBL" id="EMD27976.1"/>
    </source>
</evidence>
<name>M2QMT1_9PSEU</name>
<comment type="caution">
    <text evidence="1">The sequence shown here is derived from an EMBL/GenBank/DDBJ whole genome shotgun (WGS) entry which is preliminary data.</text>
</comment>
<organism evidence="1 2">
    <name type="scientific">Amycolatopsis azurea DSM 43854</name>
    <dbReference type="NCBI Taxonomy" id="1238180"/>
    <lineage>
        <taxon>Bacteria</taxon>
        <taxon>Bacillati</taxon>
        <taxon>Actinomycetota</taxon>
        <taxon>Actinomycetes</taxon>
        <taxon>Pseudonocardiales</taxon>
        <taxon>Pseudonocardiaceae</taxon>
        <taxon>Amycolatopsis</taxon>
    </lineage>
</organism>